<dbReference type="GO" id="GO:0005763">
    <property type="term" value="C:mitochondrial small ribosomal subunit"/>
    <property type="evidence" value="ECO:0007669"/>
    <property type="project" value="TreeGrafter"/>
</dbReference>
<dbReference type="InterPro" id="IPR021036">
    <property type="entry name" value="Ribosomal_mS45"/>
</dbReference>
<dbReference type="OrthoDB" id="10052321at2759"/>
<dbReference type="PANTHER" id="PTHR28158:SF1">
    <property type="entry name" value="SMALL RIBOSOMAL SUBUNIT PROTEIN MS45"/>
    <property type="match status" value="1"/>
</dbReference>
<dbReference type="Proteomes" id="UP000654370">
    <property type="component" value="Unassembled WGS sequence"/>
</dbReference>
<evidence type="ECO:0000313" key="3">
    <source>
        <dbReference type="Proteomes" id="UP000654370"/>
    </source>
</evidence>
<evidence type="ECO:0008006" key="4">
    <source>
        <dbReference type="Google" id="ProtNLM"/>
    </source>
</evidence>
<keyword evidence="3" id="KW-1185">Reference proteome</keyword>
<dbReference type="EMBL" id="JAEPQZ010000008">
    <property type="protein sequence ID" value="KAG2178152.1"/>
    <property type="molecule type" value="Genomic_DNA"/>
</dbReference>
<dbReference type="AlphaFoldDB" id="A0A8H7PQ00"/>
<evidence type="ECO:0000256" key="1">
    <source>
        <dbReference type="SAM" id="MobiDB-lite"/>
    </source>
</evidence>
<evidence type="ECO:0000313" key="2">
    <source>
        <dbReference type="EMBL" id="KAG2178152.1"/>
    </source>
</evidence>
<protein>
    <recommendedName>
        <fullName evidence="4">Eukaryotic mitochondrial regulator protein-domain-containing protein</fullName>
    </recommendedName>
</protein>
<comment type="caution">
    <text evidence="2">The sequence shown here is derived from an EMBL/GenBank/DDBJ whole genome shotgun (WGS) entry which is preliminary data.</text>
</comment>
<dbReference type="Pfam" id="PF12298">
    <property type="entry name" value="Bot1p"/>
    <property type="match status" value="1"/>
</dbReference>
<sequence length="313" mass="35655">MLPSSVHAFRLGASKPACQRIAPFAFRSFNASAFVADEKEPETPEANGEQASSTEIENAEVEPIKLSRRRRKFHEWANGEGKRYKEASQGTKNYLGQTPFPMNPLFKPVLPLSNAIREKIFQQYTSDPTTWTVRKLATEHNISLRRVDAILKLKAQEKQMESQGFPLQSKFLKGMEKLIGVQQSDRNLTEPLIHIQPEVKKPKYQIIDEDSDFTPEASVNNDAAKVLNRKAFSEVQKSQLIEELRAKGDKWKAVEQEKTQVLPAQNSKETNKRFGFLFVDTSVHGKKEPMVRQADGTLRSAQTTEYAKKMIRY</sequence>
<proteinExistence type="predicted"/>
<gene>
    <name evidence="2" type="ORF">INT43_003405</name>
</gene>
<accession>A0A8H7PQ00</accession>
<reference evidence="2" key="1">
    <citation type="submission" date="2020-12" db="EMBL/GenBank/DDBJ databases">
        <title>Metabolic potential, ecology and presence of endohyphal bacteria is reflected in genomic diversity of Mucoromycotina.</title>
        <authorList>
            <person name="Muszewska A."/>
            <person name="Okrasinska A."/>
            <person name="Steczkiewicz K."/>
            <person name="Drgas O."/>
            <person name="Orlowska M."/>
            <person name="Perlinska-Lenart U."/>
            <person name="Aleksandrzak-Piekarczyk T."/>
            <person name="Szatraj K."/>
            <person name="Zielenkiewicz U."/>
            <person name="Pilsyk S."/>
            <person name="Malc E."/>
            <person name="Mieczkowski P."/>
            <person name="Kruszewska J.S."/>
            <person name="Biernat P."/>
            <person name="Pawlowska J."/>
        </authorList>
    </citation>
    <scope>NUCLEOTIDE SEQUENCE</scope>
    <source>
        <strain evidence="2">WA0000067209</strain>
    </source>
</reference>
<dbReference type="PANTHER" id="PTHR28158">
    <property type="entry name" value="37S RIBOSOMAL PROTEIN S35, MITOCHONDRIAL"/>
    <property type="match status" value="1"/>
</dbReference>
<dbReference type="GO" id="GO:0003735">
    <property type="term" value="F:structural constituent of ribosome"/>
    <property type="evidence" value="ECO:0007669"/>
    <property type="project" value="TreeGrafter"/>
</dbReference>
<name>A0A8H7PQ00_MORIS</name>
<feature type="region of interest" description="Disordered" evidence="1">
    <location>
        <begin position="36"/>
        <end position="61"/>
    </location>
</feature>
<organism evidence="2 3">
    <name type="scientific">Mortierella isabellina</name>
    <name type="common">Filamentous fungus</name>
    <name type="synonym">Umbelopsis isabellina</name>
    <dbReference type="NCBI Taxonomy" id="91625"/>
    <lineage>
        <taxon>Eukaryota</taxon>
        <taxon>Fungi</taxon>
        <taxon>Fungi incertae sedis</taxon>
        <taxon>Mucoromycota</taxon>
        <taxon>Mucoromycotina</taxon>
        <taxon>Umbelopsidomycetes</taxon>
        <taxon>Umbelopsidales</taxon>
        <taxon>Umbelopsidaceae</taxon>
        <taxon>Umbelopsis</taxon>
    </lineage>
</organism>
<dbReference type="GO" id="GO:0032543">
    <property type="term" value="P:mitochondrial translation"/>
    <property type="evidence" value="ECO:0007669"/>
    <property type="project" value="TreeGrafter"/>
</dbReference>